<evidence type="ECO:0000313" key="3">
    <source>
        <dbReference type="Proteomes" id="UP001232343"/>
    </source>
</evidence>
<feature type="region of interest" description="Disordered" evidence="1">
    <location>
        <begin position="21"/>
        <end position="46"/>
    </location>
</feature>
<dbReference type="RefSeq" id="WP_244682704.1">
    <property type="nucleotide sequence ID" value="NZ_JALIRM010000012.1"/>
</dbReference>
<organism evidence="2 3">
    <name type="scientific">Lederbergia wuyishanensis</name>
    <dbReference type="NCBI Taxonomy" id="1347903"/>
    <lineage>
        <taxon>Bacteria</taxon>
        <taxon>Bacillati</taxon>
        <taxon>Bacillota</taxon>
        <taxon>Bacilli</taxon>
        <taxon>Bacillales</taxon>
        <taxon>Bacillaceae</taxon>
        <taxon>Lederbergia</taxon>
    </lineage>
</organism>
<proteinExistence type="predicted"/>
<dbReference type="Proteomes" id="UP001232343">
    <property type="component" value="Unassembled WGS sequence"/>
</dbReference>
<dbReference type="EMBL" id="JAUSUO010000009">
    <property type="protein sequence ID" value="MDQ0344444.1"/>
    <property type="molecule type" value="Genomic_DNA"/>
</dbReference>
<sequence length="46" mass="4982">MKKDWLKPNLEVLEVGMTMAGPGIKTPDAVQPDPDASDGKDVVHYS</sequence>
<evidence type="ECO:0000256" key="1">
    <source>
        <dbReference type="SAM" id="MobiDB-lite"/>
    </source>
</evidence>
<protein>
    <recommendedName>
        <fullName evidence="4">Paeninodin family lasso peptide</fullName>
    </recommendedName>
</protein>
<comment type="caution">
    <text evidence="2">The sequence shown here is derived from an EMBL/GenBank/DDBJ whole genome shotgun (WGS) entry which is preliminary data.</text>
</comment>
<keyword evidence="3" id="KW-1185">Reference proteome</keyword>
<feature type="compositionally biased region" description="Basic and acidic residues" evidence="1">
    <location>
        <begin position="37"/>
        <end position="46"/>
    </location>
</feature>
<dbReference type="InterPro" id="IPR049825">
    <property type="entry name" value="Lasso_PadeA-like"/>
</dbReference>
<reference evidence="2 3" key="1">
    <citation type="submission" date="2023-07" db="EMBL/GenBank/DDBJ databases">
        <title>Genomic Encyclopedia of Type Strains, Phase IV (KMG-IV): sequencing the most valuable type-strain genomes for metagenomic binning, comparative biology and taxonomic classification.</title>
        <authorList>
            <person name="Goeker M."/>
        </authorList>
    </citation>
    <scope>NUCLEOTIDE SEQUENCE [LARGE SCALE GENOMIC DNA]</scope>
    <source>
        <strain evidence="2 3">DSM 27848</strain>
    </source>
</reference>
<accession>A0ABU0D7P2</accession>
<evidence type="ECO:0008006" key="4">
    <source>
        <dbReference type="Google" id="ProtNLM"/>
    </source>
</evidence>
<evidence type="ECO:0000313" key="2">
    <source>
        <dbReference type="EMBL" id="MDQ0344444.1"/>
    </source>
</evidence>
<name>A0ABU0D7P2_9BACI</name>
<gene>
    <name evidence="2" type="ORF">J2S14_003287</name>
</gene>
<dbReference type="NCBIfam" id="NF033524">
    <property type="entry name" value="lasso_PadeA_fam"/>
    <property type="match status" value="1"/>
</dbReference>